<evidence type="ECO:0000259" key="9">
    <source>
        <dbReference type="PROSITE" id="PS50262"/>
    </source>
</evidence>
<keyword evidence="3 8" id="KW-1133">Transmembrane helix</keyword>
<proteinExistence type="predicted"/>
<protein>
    <recommendedName>
        <fullName evidence="13">Sushi domain-containing protein</fullName>
    </recommendedName>
</protein>
<sequence length="553" mass="60453">MQRPSGICLSCVSLLPPRSGSFSVERGTGVSVGSVLAFWCRQGFQLVGNERITCLLRSGAPHWSNYQPVCEAIPTPEDRGLRVAVLVSVVSGIVIVTMSLSFILCCLQERLAKHRGHRDTHGSSRRRSRLCGSSRHSDCWLEREDSEWEAFPPPKVFHLSPRYEPHYPHSSPVYLGGLAGYDNRAYHRSQESLLKAPMAGLYRADGQIVYPHMVLQRVPTPTAPPPSAPLAPTAPLYLHLQPPTNDEPASAPFHKPSYSSPNSTPQRLFRGEAEEGNETVGNSSVCQHTDDVVCKLEQCRTDATSTVWVVLYCLVLAKGLVCNATLLVLLCRRGKNPTSQVLGINVAIINIIFLCALPAEIYVNLHKASVVVQRVSEVFVTLNVFSSPLLLASMCVERYVAVAFPVLYLRLSSREYGGWVALVWGLTVIVAGVVSHLGLRPLLPALASLVVILFLVMLASLLGIIRALCHRSPAQAKADLSPIKRKALVNVLAVMVPAVLTYVPATVMLALMKLTSVSCGLYLSMVGCLKFGVFIGPMFYLSRAKQFSCFKRG</sequence>
<feature type="transmembrane region" description="Helical" evidence="8">
    <location>
        <begin position="83"/>
        <end position="104"/>
    </location>
</feature>
<evidence type="ECO:0000256" key="1">
    <source>
        <dbReference type="ARBA" id="ARBA00004370"/>
    </source>
</evidence>
<feature type="transmembrane region" description="Helical" evidence="8">
    <location>
        <begin position="445"/>
        <end position="468"/>
    </location>
</feature>
<dbReference type="InterPro" id="IPR000276">
    <property type="entry name" value="GPCR_Rhodpsn"/>
</dbReference>
<evidence type="ECO:0000256" key="8">
    <source>
        <dbReference type="SAM" id="Phobius"/>
    </source>
</evidence>
<name>A0ABD1KVB4_9TELE</name>
<evidence type="ECO:0000313" key="12">
    <source>
        <dbReference type="Proteomes" id="UP001591681"/>
    </source>
</evidence>
<comment type="caution">
    <text evidence="6">Lacks conserved residue(s) required for the propagation of feature annotation.</text>
</comment>
<dbReference type="InterPro" id="IPR017452">
    <property type="entry name" value="GPCR_Rhodpsn_7TM"/>
</dbReference>
<dbReference type="PRINTS" id="PR00237">
    <property type="entry name" value="GPCRRHODOPSN"/>
</dbReference>
<dbReference type="GO" id="GO:0016020">
    <property type="term" value="C:membrane"/>
    <property type="evidence" value="ECO:0007669"/>
    <property type="project" value="UniProtKB-SubCell"/>
</dbReference>
<dbReference type="Proteomes" id="UP001591681">
    <property type="component" value="Unassembled WGS sequence"/>
</dbReference>
<feature type="domain" description="G-protein coupled receptors family 1 profile" evidence="9">
    <location>
        <begin position="322"/>
        <end position="540"/>
    </location>
</feature>
<dbReference type="Pfam" id="PF00001">
    <property type="entry name" value="7tm_1"/>
    <property type="match status" value="1"/>
</dbReference>
<dbReference type="PROSITE" id="PS50923">
    <property type="entry name" value="SUSHI"/>
    <property type="match status" value="1"/>
</dbReference>
<dbReference type="SUPFAM" id="SSF81321">
    <property type="entry name" value="Family A G protein-coupled receptor-like"/>
    <property type="match status" value="1"/>
</dbReference>
<feature type="transmembrane region" description="Helical" evidence="8">
    <location>
        <begin position="342"/>
        <end position="365"/>
    </location>
</feature>
<dbReference type="EMBL" id="JBHFQA010000002">
    <property type="protein sequence ID" value="KAL2103100.1"/>
    <property type="molecule type" value="Genomic_DNA"/>
</dbReference>
<evidence type="ECO:0008006" key="13">
    <source>
        <dbReference type="Google" id="ProtNLM"/>
    </source>
</evidence>
<dbReference type="InterPro" id="IPR053067">
    <property type="entry name" value="SUSD3"/>
</dbReference>
<reference evidence="11 12" key="1">
    <citation type="submission" date="2024-09" db="EMBL/GenBank/DDBJ databases">
        <title>A chromosome-level genome assembly of Gray's grenadier anchovy, Coilia grayii.</title>
        <authorList>
            <person name="Fu Z."/>
        </authorList>
    </citation>
    <scope>NUCLEOTIDE SEQUENCE [LARGE SCALE GENOMIC DNA]</scope>
    <source>
        <strain evidence="11">G4</strain>
        <tissue evidence="11">Muscle</tissue>
    </source>
</reference>
<gene>
    <name evidence="11" type="ORF">ACEWY4_002268</name>
</gene>
<evidence type="ECO:0000256" key="7">
    <source>
        <dbReference type="SAM" id="MobiDB-lite"/>
    </source>
</evidence>
<dbReference type="PROSITE" id="PS50262">
    <property type="entry name" value="G_PROTEIN_RECEP_F1_2"/>
    <property type="match status" value="1"/>
</dbReference>
<keyword evidence="2 8" id="KW-0812">Transmembrane</keyword>
<comment type="caution">
    <text evidence="11">The sequence shown here is derived from an EMBL/GenBank/DDBJ whole genome shotgun (WGS) entry which is preliminary data.</text>
</comment>
<comment type="subcellular location">
    <subcellularLocation>
        <location evidence="1">Membrane</location>
    </subcellularLocation>
</comment>
<feature type="transmembrane region" description="Helical" evidence="8">
    <location>
        <begin position="307"/>
        <end position="330"/>
    </location>
</feature>
<evidence type="ECO:0000256" key="4">
    <source>
        <dbReference type="ARBA" id="ARBA00023136"/>
    </source>
</evidence>
<dbReference type="CDD" id="cd00033">
    <property type="entry name" value="CCP"/>
    <property type="match status" value="1"/>
</dbReference>
<accession>A0ABD1KVB4</accession>
<feature type="domain" description="Sushi" evidence="10">
    <location>
        <begin position="9"/>
        <end position="72"/>
    </location>
</feature>
<keyword evidence="4 8" id="KW-0472">Membrane</keyword>
<feature type="compositionally biased region" description="Polar residues" evidence="7">
    <location>
        <begin position="257"/>
        <end position="266"/>
    </location>
</feature>
<evidence type="ECO:0000256" key="5">
    <source>
        <dbReference type="ARBA" id="ARBA00023157"/>
    </source>
</evidence>
<evidence type="ECO:0000259" key="10">
    <source>
        <dbReference type="PROSITE" id="PS50923"/>
    </source>
</evidence>
<dbReference type="AlphaFoldDB" id="A0ABD1KVB4"/>
<dbReference type="Gene3D" id="1.20.1070.10">
    <property type="entry name" value="Rhodopsin 7-helix transmembrane proteins"/>
    <property type="match status" value="1"/>
</dbReference>
<keyword evidence="5 6" id="KW-1015">Disulfide bond</keyword>
<dbReference type="SUPFAM" id="SSF57535">
    <property type="entry name" value="Complement control module/SCR domain"/>
    <property type="match status" value="1"/>
</dbReference>
<feature type="region of interest" description="Disordered" evidence="7">
    <location>
        <begin position="239"/>
        <end position="267"/>
    </location>
</feature>
<dbReference type="PANTHER" id="PTHR46879">
    <property type="entry name" value="SUSHI DOMAIN-CONTAINING PROTEIN 3"/>
    <property type="match status" value="1"/>
</dbReference>
<feature type="transmembrane region" description="Helical" evidence="8">
    <location>
        <begin position="488"/>
        <end position="509"/>
    </location>
</feature>
<evidence type="ECO:0000256" key="6">
    <source>
        <dbReference type="PROSITE-ProRule" id="PRU00302"/>
    </source>
</evidence>
<feature type="transmembrane region" description="Helical" evidence="8">
    <location>
        <begin position="521"/>
        <end position="542"/>
    </location>
</feature>
<keyword evidence="12" id="KW-1185">Reference proteome</keyword>
<dbReference type="SMART" id="SM00032">
    <property type="entry name" value="CCP"/>
    <property type="match status" value="1"/>
</dbReference>
<keyword evidence="6" id="KW-0768">Sushi</keyword>
<dbReference type="InterPro" id="IPR000436">
    <property type="entry name" value="Sushi_SCR_CCP_dom"/>
</dbReference>
<evidence type="ECO:0000256" key="3">
    <source>
        <dbReference type="ARBA" id="ARBA00022989"/>
    </source>
</evidence>
<dbReference type="Pfam" id="PF00084">
    <property type="entry name" value="Sushi"/>
    <property type="match status" value="1"/>
</dbReference>
<organism evidence="11 12">
    <name type="scientific">Coilia grayii</name>
    <name type="common">Gray's grenadier anchovy</name>
    <dbReference type="NCBI Taxonomy" id="363190"/>
    <lineage>
        <taxon>Eukaryota</taxon>
        <taxon>Metazoa</taxon>
        <taxon>Chordata</taxon>
        <taxon>Craniata</taxon>
        <taxon>Vertebrata</taxon>
        <taxon>Euteleostomi</taxon>
        <taxon>Actinopterygii</taxon>
        <taxon>Neopterygii</taxon>
        <taxon>Teleostei</taxon>
        <taxon>Clupei</taxon>
        <taxon>Clupeiformes</taxon>
        <taxon>Clupeoidei</taxon>
        <taxon>Engraulidae</taxon>
        <taxon>Coilinae</taxon>
        <taxon>Coilia</taxon>
    </lineage>
</organism>
<dbReference type="Gene3D" id="2.10.70.10">
    <property type="entry name" value="Complement Module, domain 1"/>
    <property type="match status" value="1"/>
</dbReference>
<dbReference type="PANTHER" id="PTHR46879:SF2">
    <property type="entry name" value="MICROTUBULE-ASSOCIATED SERINE_THREONINE-PROTEIN KINASE 3"/>
    <property type="match status" value="1"/>
</dbReference>
<feature type="transmembrane region" description="Helical" evidence="8">
    <location>
        <begin position="416"/>
        <end position="439"/>
    </location>
</feature>
<evidence type="ECO:0000256" key="2">
    <source>
        <dbReference type="ARBA" id="ARBA00022692"/>
    </source>
</evidence>
<dbReference type="InterPro" id="IPR035976">
    <property type="entry name" value="Sushi/SCR/CCP_sf"/>
</dbReference>
<feature type="disulfide bond" evidence="6">
    <location>
        <begin position="11"/>
        <end position="54"/>
    </location>
</feature>
<evidence type="ECO:0000313" key="11">
    <source>
        <dbReference type="EMBL" id="KAL2103100.1"/>
    </source>
</evidence>